<protein>
    <submittedName>
        <fullName evidence="7">O-antigen ligase family protein</fullName>
    </submittedName>
</protein>
<evidence type="ECO:0000256" key="5">
    <source>
        <dbReference type="SAM" id="Phobius"/>
    </source>
</evidence>
<dbReference type="InterPro" id="IPR007016">
    <property type="entry name" value="O-antigen_ligase-rel_domated"/>
</dbReference>
<dbReference type="GO" id="GO:0016874">
    <property type="term" value="F:ligase activity"/>
    <property type="evidence" value="ECO:0007669"/>
    <property type="project" value="UniProtKB-KW"/>
</dbReference>
<accession>A0AAP4ULC0</accession>
<keyword evidence="2 5" id="KW-0812">Transmembrane</keyword>
<dbReference type="PANTHER" id="PTHR37422:SF17">
    <property type="entry name" value="O-ANTIGEN LIGASE"/>
    <property type="match status" value="1"/>
</dbReference>
<feature type="transmembrane region" description="Helical" evidence="5">
    <location>
        <begin position="18"/>
        <end position="37"/>
    </location>
</feature>
<keyword evidence="3 5" id="KW-1133">Transmembrane helix</keyword>
<comment type="caution">
    <text evidence="7">The sequence shown here is derived from an EMBL/GenBank/DDBJ whole genome shotgun (WGS) entry which is preliminary data.</text>
</comment>
<evidence type="ECO:0000313" key="8">
    <source>
        <dbReference type="Proteomes" id="UP001171529"/>
    </source>
</evidence>
<comment type="subcellular location">
    <subcellularLocation>
        <location evidence="1">Membrane</location>
        <topology evidence="1">Multi-pass membrane protein</topology>
    </subcellularLocation>
</comment>
<evidence type="ECO:0000256" key="4">
    <source>
        <dbReference type="ARBA" id="ARBA00023136"/>
    </source>
</evidence>
<name>A0AAP4ULC0_9BACT</name>
<dbReference type="RefSeq" id="WP_226797925.1">
    <property type="nucleotide sequence ID" value="NZ_CABVRF010000028.1"/>
</dbReference>
<reference evidence="7" key="1">
    <citation type="submission" date="2022-12" db="EMBL/GenBank/DDBJ databases">
        <authorList>
            <person name="Uljanovas D."/>
        </authorList>
    </citation>
    <scope>NUCLEOTIDE SEQUENCE</scope>
    <source>
        <strain evidence="7">RCM39</strain>
    </source>
</reference>
<sequence>MIGISYSLYRLLNYKDKIVFKILFILFICIESFNIFITNNKTMMFLYLLVILITTIYLYRNNIYKIFFVSIIFFSFVFIVLNYFLPSVKNDLIREVKTTYKSLNSDDYNGSMAARVGMAKFALSIISENKLFGLGTGDHALEIIKRVKESDLKEKNFNSYNMLIINLDTGKAVNIHNTYLQILVQFGIIGLIVFLNIFYQIARNISTKADINSYLLLVILTIILVQFNTGWDFQFGNLGNFFILMVSLLINSISKKENNAT</sequence>
<dbReference type="GO" id="GO:0016020">
    <property type="term" value="C:membrane"/>
    <property type="evidence" value="ECO:0007669"/>
    <property type="project" value="UniProtKB-SubCell"/>
</dbReference>
<evidence type="ECO:0000256" key="3">
    <source>
        <dbReference type="ARBA" id="ARBA00022989"/>
    </source>
</evidence>
<reference evidence="7" key="2">
    <citation type="journal article" date="2023" name="Microorganisms">
        <title>Genomic Characterization of Arcobacter butzleri Strains Isolated from Various Sources in Lithuania.</title>
        <authorList>
            <person name="Uljanovas D."/>
            <person name="Golz G."/>
            <person name="Fleischmann S."/>
            <person name="Kudirkiene E."/>
            <person name="Kasetiene N."/>
            <person name="Grineviciene A."/>
            <person name="Tamuleviciene E."/>
            <person name="Aksomaitiene J."/>
            <person name="Alter T."/>
            <person name="Malakauskas M."/>
        </authorList>
    </citation>
    <scope>NUCLEOTIDE SEQUENCE</scope>
    <source>
        <strain evidence="7">RCM39</strain>
    </source>
</reference>
<gene>
    <name evidence="7" type="ORF">O8C91_10350</name>
</gene>
<proteinExistence type="predicted"/>
<feature type="transmembrane region" description="Helical" evidence="5">
    <location>
        <begin position="43"/>
        <end position="59"/>
    </location>
</feature>
<feature type="transmembrane region" description="Helical" evidence="5">
    <location>
        <begin position="211"/>
        <end position="229"/>
    </location>
</feature>
<dbReference type="EMBL" id="JAPZDC010000007">
    <property type="protein sequence ID" value="MDN5064588.1"/>
    <property type="molecule type" value="Genomic_DNA"/>
</dbReference>
<dbReference type="PANTHER" id="PTHR37422">
    <property type="entry name" value="TEICHURONIC ACID BIOSYNTHESIS PROTEIN TUAE"/>
    <property type="match status" value="1"/>
</dbReference>
<feature type="domain" description="O-antigen ligase-related" evidence="6">
    <location>
        <begin position="30"/>
        <end position="195"/>
    </location>
</feature>
<keyword evidence="4 5" id="KW-0472">Membrane</keyword>
<organism evidence="7 8">
    <name type="scientific">Aliarcobacter butzleri</name>
    <dbReference type="NCBI Taxonomy" id="28197"/>
    <lineage>
        <taxon>Bacteria</taxon>
        <taxon>Pseudomonadati</taxon>
        <taxon>Campylobacterota</taxon>
        <taxon>Epsilonproteobacteria</taxon>
        <taxon>Campylobacterales</taxon>
        <taxon>Arcobacteraceae</taxon>
        <taxon>Aliarcobacter</taxon>
    </lineage>
</organism>
<evidence type="ECO:0000313" key="7">
    <source>
        <dbReference type="EMBL" id="MDN5064588.1"/>
    </source>
</evidence>
<feature type="transmembrane region" description="Helical" evidence="5">
    <location>
        <begin position="179"/>
        <end position="199"/>
    </location>
</feature>
<evidence type="ECO:0000256" key="1">
    <source>
        <dbReference type="ARBA" id="ARBA00004141"/>
    </source>
</evidence>
<feature type="transmembrane region" description="Helical" evidence="5">
    <location>
        <begin position="235"/>
        <end position="253"/>
    </location>
</feature>
<keyword evidence="7" id="KW-0436">Ligase</keyword>
<feature type="transmembrane region" description="Helical" evidence="5">
    <location>
        <begin position="66"/>
        <end position="85"/>
    </location>
</feature>
<dbReference type="Pfam" id="PF04932">
    <property type="entry name" value="Wzy_C"/>
    <property type="match status" value="1"/>
</dbReference>
<dbReference type="Proteomes" id="UP001171529">
    <property type="component" value="Unassembled WGS sequence"/>
</dbReference>
<dbReference type="AlphaFoldDB" id="A0AAP4ULC0"/>
<dbReference type="InterPro" id="IPR051533">
    <property type="entry name" value="WaaL-like"/>
</dbReference>
<evidence type="ECO:0000259" key="6">
    <source>
        <dbReference type="Pfam" id="PF04932"/>
    </source>
</evidence>
<evidence type="ECO:0000256" key="2">
    <source>
        <dbReference type="ARBA" id="ARBA00022692"/>
    </source>
</evidence>